<protein>
    <submittedName>
        <fullName evidence="2">Uncharacterized protein</fullName>
    </submittedName>
</protein>
<evidence type="ECO:0000313" key="3">
    <source>
        <dbReference type="Proteomes" id="UP000250321"/>
    </source>
</evidence>
<organism evidence="2 3">
    <name type="scientific">Prunus yedoensis var. nudiflora</name>
    <dbReference type="NCBI Taxonomy" id="2094558"/>
    <lineage>
        <taxon>Eukaryota</taxon>
        <taxon>Viridiplantae</taxon>
        <taxon>Streptophyta</taxon>
        <taxon>Embryophyta</taxon>
        <taxon>Tracheophyta</taxon>
        <taxon>Spermatophyta</taxon>
        <taxon>Magnoliopsida</taxon>
        <taxon>eudicotyledons</taxon>
        <taxon>Gunneridae</taxon>
        <taxon>Pentapetalae</taxon>
        <taxon>rosids</taxon>
        <taxon>fabids</taxon>
        <taxon>Rosales</taxon>
        <taxon>Rosaceae</taxon>
        <taxon>Amygdaloideae</taxon>
        <taxon>Amygdaleae</taxon>
        <taxon>Prunus</taxon>
    </lineage>
</organism>
<sequence>MIGKAVVIEASDSSYSNDGYPSDDSGLVDIGYVMHENDDIDLNTLLGDDWLGGFSCTKKQGHTACEAQTEDANEPQEPANEAEEPTNGHQQGASEHRKLVEDIEEGDHINAELRAVLDGRKIVSQRGSHNTIQRQRSTIHSLS</sequence>
<proteinExistence type="predicted"/>
<comment type="caution">
    <text evidence="2">The sequence shown here is derived from an EMBL/GenBank/DDBJ whole genome shotgun (WGS) entry which is preliminary data.</text>
</comment>
<evidence type="ECO:0000256" key="1">
    <source>
        <dbReference type="SAM" id="MobiDB-lite"/>
    </source>
</evidence>
<feature type="region of interest" description="Disordered" evidence="1">
    <location>
        <begin position="122"/>
        <end position="143"/>
    </location>
</feature>
<dbReference type="OrthoDB" id="10599856at2759"/>
<feature type="compositionally biased region" description="Polar residues" evidence="1">
    <location>
        <begin position="125"/>
        <end position="143"/>
    </location>
</feature>
<gene>
    <name evidence="2" type="ORF">Pyn_03864</name>
</gene>
<keyword evidence="3" id="KW-1185">Reference proteome</keyword>
<feature type="compositionally biased region" description="Acidic residues" evidence="1">
    <location>
        <begin position="68"/>
        <end position="84"/>
    </location>
</feature>
<feature type="region of interest" description="Disordered" evidence="1">
    <location>
        <begin position="61"/>
        <end position="97"/>
    </location>
</feature>
<dbReference type="EMBL" id="PJQY01002131">
    <property type="protein sequence ID" value="PQP96232.1"/>
    <property type="molecule type" value="Genomic_DNA"/>
</dbReference>
<reference evidence="2 3" key="1">
    <citation type="submission" date="2018-02" db="EMBL/GenBank/DDBJ databases">
        <title>Draft genome of wild Prunus yedoensis var. nudiflora.</title>
        <authorList>
            <person name="Baek S."/>
            <person name="Kim J.-H."/>
            <person name="Choi K."/>
            <person name="Kim G.-B."/>
            <person name="Cho A."/>
            <person name="Jang H."/>
            <person name="Shin C.-H."/>
            <person name="Yu H.-J."/>
            <person name="Mun J.-H."/>
        </authorList>
    </citation>
    <scope>NUCLEOTIDE SEQUENCE [LARGE SCALE GENOMIC DNA]</scope>
    <source>
        <strain evidence="3">cv. Jeju island</strain>
        <tissue evidence="2">Leaf</tissue>
    </source>
</reference>
<name>A0A314XQA4_PRUYE</name>
<dbReference type="AlphaFoldDB" id="A0A314XQA4"/>
<evidence type="ECO:0000313" key="2">
    <source>
        <dbReference type="EMBL" id="PQP96232.1"/>
    </source>
</evidence>
<accession>A0A314XQA4</accession>
<dbReference type="Proteomes" id="UP000250321">
    <property type="component" value="Unassembled WGS sequence"/>
</dbReference>